<dbReference type="RefSeq" id="XP_004256637.1">
    <property type="nucleotide sequence ID" value="XM_004256589.1"/>
</dbReference>
<feature type="signal peptide" evidence="1">
    <location>
        <begin position="1"/>
        <end position="15"/>
    </location>
</feature>
<organism evidence="2 3">
    <name type="scientific">Entamoeba invadens IP1</name>
    <dbReference type="NCBI Taxonomy" id="370355"/>
    <lineage>
        <taxon>Eukaryota</taxon>
        <taxon>Amoebozoa</taxon>
        <taxon>Evosea</taxon>
        <taxon>Archamoebae</taxon>
        <taxon>Mastigamoebida</taxon>
        <taxon>Entamoebidae</taxon>
        <taxon>Entamoeba</taxon>
    </lineage>
</organism>
<evidence type="ECO:0000313" key="3">
    <source>
        <dbReference type="Proteomes" id="UP000014680"/>
    </source>
</evidence>
<dbReference type="OrthoDB" id="24789at2759"/>
<name>A0A0A1U9S5_ENTIV</name>
<dbReference type="VEuPathDB" id="AmoebaDB:EIN_461620"/>
<evidence type="ECO:0000256" key="1">
    <source>
        <dbReference type="SAM" id="SignalP"/>
    </source>
</evidence>
<evidence type="ECO:0000313" key="2">
    <source>
        <dbReference type="EMBL" id="ELP89866.1"/>
    </source>
</evidence>
<protein>
    <submittedName>
        <fullName evidence="2">Uncharacterized protein</fullName>
    </submittedName>
</protein>
<dbReference type="GeneID" id="14888872"/>
<keyword evidence="1" id="KW-0732">Signal</keyword>
<gene>
    <name evidence="2" type="ORF">EIN_461620</name>
</gene>
<dbReference type="OMA" id="NTQMILH"/>
<feature type="chain" id="PRO_5012000267" evidence="1">
    <location>
        <begin position="16"/>
        <end position="147"/>
    </location>
</feature>
<dbReference type="KEGG" id="eiv:EIN_461620"/>
<dbReference type="AlphaFoldDB" id="A0A0A1U9S5"/>
<dbReference type="InterPro" id="IPR009011">
    <property type="entry name" value="Man6P_isomerase_rcpt-bd_dom_sf"/>
</dbReference>
<reference evidence="2 3" key="1">
    <citation type="submission" date="2012-10" db="EMBL/GenBank/DDBJ databases">
        <authorList>
            <person name="Zafar N."/>
            <person name="Inman J."/>
            <person name="Hall N."/>
            <person name="Lorenzi H."/>
            <person name="Caler E."/>
        </authorList>
    </citation>
    <scope>NUCLEOTIDE SEQUENCE [LARGE SCALE GENOMIC DNA]</scope>
    <source>
        <strain evidence="2 3">IP1</strain>
    </source>
</reference>
<dbReference type="Gene3D" id="2.70.130.10">
    <property type="entry name" value="Mannose-6-phosphate receptor binding domain"/>
    <property type="match status" value="1"/>
</dbReference>
<dbReference type="Proteomes" id="UP000014680">
    <property type="component" value="Unassembled WGS sequence"/>
</dbReference>
<accession>A0A0A1U9S5</accession>
<keyword evidence="3" id="KW-1185">Reference proteome</keyword>
<proteinExistence type="predicted"/>
<dbReference type="EMBL" id="KB206565">
    <property type="protein sequence ID" value="ELP89866.1"/>
    <property type="molecule type" value="Genomic_DNA"/>
</dbReference>
<sequence>MNQMLLMCFATYVSAYFCLKSASGEKRGIVSYELYHVNNITTFLTTNLCGTLPNHPTASVMLVNTKEVELNNITTEVITTTNTQSNNEVILHYTLSKSIPDCPVYSLSIIYKCNQTALEPQIVNVDYETTDPFFCSNIVFVFHVVIF</sequence>